<dbReference type="AlphaFoldDB" id="A0A2K8NRY4"/>
<reference evidence="1 2" key="1">
    <citation type="submission" date="2017-11" db="EMBL/GenBank/DDBJ databases">
        <title>Genome sequence of Entomoplasma freundtii BARC 318 (ATCC 51999).</title>
        <authorList>
            <person name="Lo W.-S."/>
            <person name="Gasparich G.E."/>
            <person name="Kuo C.-H."/>
        </authorList>
    </citation>
    <scope>NUCLEOTIDE SEQUENCE [LARGE SCALE GENOMIC DNA]</scope>
    <source>
        <strain evidence="1 2">BARC 318</strain>
    </source>
</reference>
<evidence type="ECO:0000313" key="2">
    <source>
        <dbReference type="Proteomes" id="UP000232222"/>
    </source>
</evidence>
<gene>
    <name evidence="1" type="ORF">EFREU_v1c05850</name>
</gene>
<dbReference type="Proteomes" id="UP000232222">
    <property type="component" value="Chromosome"/>
</dbReference>
<dbReference type="OrthoDB" id="395303at2"/>
<protein>
    <submittedName>
        <fullName evidence="1">Uncharacterized protein</fullName>
    </submittedName>
</protein>
<dbReference type="KEGG" id="efr:EFREU_v1c05850"/>
<organism evidence="1 2">
    <name type="scientific">Entomoplasma freundtii</name>
    <dbReference type="NCBI Taxonomy" id="74700"/>
    <lineage>
        <taxon>Bacteria</taxon>
        <taxon>Bacillati</taxon>
        <taxon>Mycoplasmatota</taxon>
        <taxon>Mollicutes</taxon>
        <taxon>Entomoplasmatales</taxon>
        <taxon>Entomoplasmataceae</taxon>
        <taxon>Entomoplasma</taxon>
    </lineage>
</organism>
<evidence type="ECO:0000313" key="1">
    <source>
        <dbReference type="EMBL" id="ATZ16605.1"/>
    </source>
</evidence>
<dbReference type="RefSeq" id="WP_100609665.1">
    <property type="nucleotide sequence ID" value="NZ_CP024962.1"/>
</dbReference>
<dbReference type="EMBL" id="CP024962">
    <property type="protein sequence ID" value="ATZ16605.1"/>
    <property type="molecule type" value="Genomic_DNA"/>
</dbReference>
<proteinExistence type="predicted"/>
<name>A0A2K8NRY4_9MOLU</name>
<accession>A0A2K8NRY4</accession>
<sequence>MRKITVKLVWLFVVFVIYFGYSAFVDGVAVYHLTHKMEIYDATGTLVGSFTSGILMGSSEWAKTGIIYLNGQFVLPAGFYATIGDSTEHITNLSEYIGGFMAPTSLLYTILTPFKLVLVGGVFATLIPLTKSIFFGTFIGIKDYIKNRRANLLFNYQKAINFTVNLKSKLELGDYEQVKAQYGDYGGLAFKPAYLQTMMDEIADTLIRERSLKIFIKPCQIVITSLKEMYEKERRTAISQHPDEMFFDFKMGYDYVSIGSKYSIAYYKSIDTKATTPMRLAWKLFSLEMFRFYIYMLLAIIPTIIINIIIIPLISRFGGGDAGSMAAPSTIIVSFFLIAIILHACFTLTKSSYRHMQREIWVPAVIYYLLIIILALTLSLGINGVQNVGSIVAPGTAISMMWPFFAALGYAILSTCLVLYIIATLMDANRTPGGMTTKLMVDGIILPAIAWLASTGANFIGVLADLNMGLWSGIAFLIVCVFWIYLSISGLLLNNIVFPSKKQKLINEKRLAREGLAAKDKQDQQTSSHDKK</sequence>
<keyword evidence="2" id="KW-1185">Reference proteome</keyword>